<dbReference type="EC" id="2.7.7.7" evidence="19"/>
<dbReference type="Gene3D" id="3.90.1600.10">
    <property type="entry name" value="Palm domain of DNA polymerase"/>
    <property type="match status" value="1"/>
</dbReference>
<dbReference type="GO" id="GO:0006272">
    <property type="term" value="P:leading strand elongation"/>
    <property type="evidence" value="ECO:0007669"/>
    <property type="project" value="TreeGrafter"/>
</dbReference>
<keyword evidence="6 19" id="KW-0548">Nucleotidyltransferase</keyword>
<sequence length="2237" mass="254417">MARGRGAFGLSANRGRGASTTRFRGTSSWRGGRGRGRGRGGSRTGDSGPAPRREDDGTALAERFEQIKTNDEIDERLGFIRVEEGNRKEGWLVNMHPTTLKDPEYPSGKAAVDYYFIQDDGTMFKATYAYEPYFYIACKAGAETTVEEWLNKKYEGMICRIVRHRKEDLKLPNHLMGHQRLYIQLCFRNVTDLLTVRRDLMPIALANGAKRDAVDAYAEVVSATAGASMDIELDNELDGIGSRYRDQDPQDSIIDIREYDVPYYLRVAIDIDVRVGLWYAVTFEAGQPTFKNLAERVKRADPVVMAYDIETTKAPLKFPDQALDQVMMISYMVDGQGYLITNREIVSEDIGDFEYTPKEGYEGPFIVFNEPDEAGTISRFFSHIQEIKPTVMATFNGDFFDFPFLDARAKANGIDMFLEIGFTKDNEDEYKSRCCVHMDCFRWVKRDSYLPQGSQGLKAVTTAKLGYNPIELDPELMTPYAQEQPQVLAQYSVSDAVATYYLYMKYVHPFVFSLCNIIPLCPDEVLRKGTGTLCETLLMVEAYRGHIIMPNRHEEAHGNMYDGHLLASETYVGGHVEALEAGVFRSDIPTDFKIDPTAVQELIDQLDNALRFCIVEESQCSMDKVTNYDEVKADIQRMLEVMRDEPKRTDPPLIYHLDVAAMYPNIMLSNRLQPDSMVDESVCAVCDYNRPGKTCDRRLEWAWRGEFFPAHRDEYNMIRHALNQEHFPPRRPGNPERRFVDLSPAEQTALLHKRLGDYSRKVYKKVKDTKVETRESIVCQRENPFYVDTVRRFRDRRYEYKGLHKTWKKNLDQVTSEGRSMAEVDEAKKMIVLYDSLQLAHKCILNSFYGYVMRKGARWHSMEMAGITCLTGAKIIQMARALVERIGRPLELDTDGIWCMLPGVFPENFKFQLDNGKSIGFSYPCTMLNHLVHDQYTNHQYHDLDSETGEYKIHSENSIFFELDGPYKAMILPASKEEDKLLKKRYAVFNDDGSLAELKGFEVKRRGELQLIKIFQSQIFEKFLLGSTTQECYAAVAEVADQWLDVLFSHADSLTDEELVELIAENRSMSKTLAEYGGQKSTSISTARRLAEFLGDQMVKDKGLACKFIISQRPMGAPVTERAVPIAIFSAEEDVKRAYLRKWLKDNSLVNFDLRSILDWDYYIERLGSVVQKLITIPAAMQKIPNPVPRIRHPDWLHRRVANAVDKFKQNKMTDFFKQTTTEEKEAVAAIDHGTADMEDMGQSALYPGRKRIALVKRKPQREPSPEAEERESLSLPDPHVDYPDWLRAMRPRWKKRREGVSTDVNMPSMFRSAKTRTDRRWDIVQIRATDIPGRYMLWLSVDTDLVSVAVRIPRQFYINLRSPREGIFDNDLYQWEKVTRTLPRGLPASNLYRILVREDVYRGNQEHFIDLMNDPNVDGVFEQQVPLETRAVLKLGKACRALDSSMTLNRAEAAGFDLQQLEALGPALGPSRPYLNKGQNSKFILLYHACSATAALHVFALFYPNGPVKLHVVDPATRRQPIPRLPETYAQLKDKRASILTECKSYEYPAVCEFTTTFHGNDATALKAVSRELGLIESRGFTMVISSSKDQSYFDRGVQKLDRFPVLTMTKIRQAHTLDVFPWQSHVAHKMNARYLAMGPWLDRLVATANYYDVPIGHLGGDQPLVVSDISFARRLQQQDIVLWWSPGANPDLGGIESDRRPTDDLPRTEFMSPGAYPNVCLEITIRNLAVNSVLHSVLVNELEGSGGATAFDAVSHTIDEYRKGENQRDVTFGESNVSPHMFSILRNLLKSWLLDRIVDETTGGPASVGIDHFWRWISSSNAAMYDPSLHRFVHGLMRKTFIQMLAEFRRLGSQIVCADFGRVLLATSKPPGTAHAYATYLTSAVTSHELFEHVKLTTDRFYDFLIFMDPANVGGVVCEDPLAVEPPVELALEMRWNIAQFLPKAIRPDFEGVVQYFIVELFKARQKINAVTRVPLRALANGAPESTPKDVAKVQETELVQEFIARKLTRKMLRAVDGVQDRYRAAQLGDSDEADDFRFPVLPGSYLALENPPLEFVKFACAVFTLAKEHTVEVGLLKRTLLELIGVREFAAEAAFRNPCEPLVLPGVPCRHCDALRDFDLCRDTELLPGAQGGAVPRWACGSCGGEYDRLAIEFRLVGMVQGLERAFAQQDLRCSRCQQVQADNVSRTCGCSGAYQHTLSKGDVRRRLRTAVNVAIVHNLPRLKECAQYMLNNW</sequence>
<name>A0A550C3S3_9AGAR</name>
<dbReference type="SMART" id="SM00486">
    <property type="entry name" value="POLBc"/>
    <property type="match status" value="1"/>
</dbReference>
<keyword evidence="23" id="KW-1185">Reference proteome</keyword>
<comment type="function">
    <text evidence="17 19">DNA polymerase II participates in chromosomal DNA replication.</text>
</comment>
<dbReference type="FunFam" id="1.10.132.60:FF:000002">
    <property type="entry name" value="DNA polymerase epsilon catalytic subunit"/>
    <property type="match status" value="1"/>
</dbReference>
<protein>
    <recommendedName>
        <fullName evidence="19">DNA polymerase epsilon catalytic subunit</fullName>
        <ecNumber evidence="19">2.7.7.7</ecNumber>
    </recommendedName>
</protein>
<dbReference type="InterPro" id="IPR013697">
    <property type="entry name" value="DNA_pol_e_suA_C"/>
</dbReference>
<dbReference type="GO" id="GO:0003887">
    <property type="term" value="F:DNA-directed DNA polymerase activity"/>
    <property type="evidence" value="ECO:0007669"/>
    <property type="project" value="UniProtKB-KW"/>
</dbReference>
<comment type="similarity">
    <text evidence="3 19">Belongs to the DNA polymerase type-B family.</text>
</comment>
<dbReference type="FunFam" id="3.90.1600.10:FF:000006">
    <property type="entry name" value="DNA polymerase epsilon catalytic subunit"/>
    <property type="match status" value="1"/>
</dbReference>
<evidence type="ECO:0000256" key="6">
    <source>
        <dbReference type="ARBA" id="ARBA00022695"/>
    </source>
</evidence>
<dbReference type="SUPFAM" id="SSF56672">
    <property type="entry name" value="DNA/RNA polymerases"/>
    <property type="match status" value="1"/>
</dbReference>
<evidence type="ECO:0000256" key="4">
    <source>
        <dbReference type="ARBA" id="ARBA00022485"/>
    </source>
</evidence>
<dbReference type="InterPro" id="IPR012337">
    <property type="entry name" value="RNaseH-like_sf"/>
</dbReference>
<dbReference type="Gene3D" id="1.10.132.60">
    <property type="entry name" value="DNA polymerase family B, C-terminal domain"/>
    <property type="match status" value="1"/>
</dbReference>
<dbReference type="InterPro" id="IPR006172">
    <property type="entry name" value="DNA-dir_DNA_pol_B"/>
</dbReference>
<dbReference type="Gene3D" id="3.30.342.10">
    <property type="entry name" value="DNA Polymerase, chain B, domain 1"/>
    <property type="match status" value="1"/>
</dbReference>
<feature type="region of interest" description="Disordered" evidence="20">
    <location>
        <begin position="1"/>
        <end position="57"/>
    </location>
</feature>
<dbReference type="Proteomes" id="UP000320762">
    <property type="component" value="Unassembled WGS sequence"/>
</dbReference>
<keyword evidence="4 19" id="KW-0004">4Fe-4S</keyword>
<dbReference type="InterPro" id="IPR036397">
    <property type="entry name" value="RNaseH_sf"/>
</dbReference>
<keyword evidence="7 19" id="KW-0235">DNA replication</keyword>
<evidence type="ECO:0000256" key="5">
    <source>
        <dbReference type="ARBA" id="ARBA00022679"/>
    </source>
</evidence>
<evidence type="ECO:0000256" key="12">
    <source>
        <dbReference type="ARBA" id="ARBA00023004"/>
    </source>
</evidence>
<dbReference type="GO" id="GO:0051539">
    <property type="term" value="F:4 iron, 4 sulfur cluster binding"/>
    <property type="evidence" value="ECO:0007669"/>
    <property type="project" value="UniProtKB-KW"/>
</dbReference>
<dbReference type="GO" id="GO:0000166">
    <property type="term" value="F:nucleotide binding"/>
    <property type="evidence" value="ECO:0007669"/>
    <property type="project" value="InterPro"/>
</dbReference>
<comment type="caution">
    <text evidence="22">The sequence shown here is derived from an EMBL/GenBank/DDBJ whole genome shotgun (WGS) entry which is preliminary data.</text>
</comment>
<dbReference type="GO" id="GO:0006297">
    <property type="term" value="P:nucleotide-excision repair, DNA gap filling"/>
    <property type="evidence" value="ECO:0007669"/>
    <property type="project" value="TreeGrafter"/>
</dbReference>
<dbReference type="Pfam" id="PF23250">
    <property type="entry name" value="zf_DPOE_2"/>
    <property type="match status" value="1"/>
</dbReference>
<keyword evidence="9 19" id="KW-0863">Zinc-finger</keyword>
<evidence type="ECO:0000256" key="15">
    <source>
        <dbReference type="ARBA" id="ARBA00023242"/>
    </source>
</evidence>
<evidence type="ECO:0000256" key="11">
    <source>
        <dbReference type="ARBA" id="ARBA00022932"/>
    </source>
</evidence>
<evidence type="ECO:0000256" key="9">
    <source>
        <dbReference type="ARBA" id="ARBA00022771"/>
    </source>
</evidence>
<keyword evidence="11 19" id="KW-0239">DNA-directed DNA polymerase</keyword>
<dbReference type="GO" id="GO:0008622">
    <property type="term" value="C:epsilon DNA polymerase complex"/>
    <property type="evidence" value="ECO:0007669"/>
    <property type="project" value="InterPro"/>
</dbReference>
<dbReference type="STRING" id="97359.A0A550C3S3"/>
<evidence type="ECO:0000256" key="16">
    <source>
        <dbReference type="ARBA" id="ARBA00049244"/>
    </source>
</evidence>
<dbReference type="GO" id="GO:0008270">
    <property type="term" value="F:zinc ion binding"/>
    <property type="evidence" value="ECO:0007669"/>
    <property type="project" value="UniProtKB-KW"/>
</dbReference>
<comment type="subcellular location">
    <subcellularLocation>
        <location evidence="2 19">Nucleus</location>
    </subcellularLocation>
</comment>
<keyword evidence="8 19" id="KW-0479">Metal-binding</keyword>
<dbReference type="Pfam" id="PF08490">
    <property type="entry name" value="DUF1744"/>
    <property type="match status" value="1"/>
</dbReference>
<dbReference type="InterPro" id="IPR055191">
    <property type="entry name" value="POL2_thumb"/>
</dbReference>
<evidence type="ECO:0000259" key="21">
    <source>
        <dbReference type="SMART" id="SM01159"/>
    </source>
</evidence>
<keyword evidence="10 19" id="KW-0862">Zinc</keyword>
<evidence type="ECO:0000256" key="7">
    <source>
        <dbReference type="ARBA" id="ARBA00022705"/>
    </source>
</evidence>
<evidence type="ECO:0000256" key="17">
    <source>
        <dbReference type="ARBA" id="ARBA00057054"/>
    </source>
</evidence>
<evidence type="ECO:0000256" key="10">
    <source>
        <dbReference type="ARBA" id="ARBA00022833"/>
    </source>
</evidence>
<dbReference type="EMBL" id="VDMD01000028">
    <property type="protein sequence ID" value="TRM59452.1"/>
    <property type="molecule type" value="Genomic_DNA"/>
</dbReference>
<evidence type="ECO:0000313" key="22">
    <source>
        <dbReference type="EMBL" id="TRM59452.1"/>
    </source>
</evidence>
<evidence type="ECO:0000256" key="1">
    <source>
        <dbReference type="ARBA" id="ARBA00001966"/>
    </source>
</evidence>
<dbReference type="CDD" id="cd05535">
    <property type="entry name" value="POLBc_epsilon"/>
    <property type="match status" value="1"/>
</dbReference>
<feature type="compositionally biased region" description="Low complexity" evidence="20">
    <location>
        <begin position="19"/>
        <end position="30"/>
    </location>
</feature>
<dbReference type="GO" id="GO:0008310">
    <property type="term" value="F:single-stranded DNA 3'-5' DNA exonuclease activity"/>
    <property type="evidence" value="ECO:0007669"/>
    <property type="project" value="TreeGrafter"/>
</dbReference>
<keyword evidence="13 19" id="KW-0411">Iron-sulfur</keyword>
<gene>
    <name evidence="22" type="ORF">BD626DRAFT_409094</name>
</gene>
<feature type="domain" description="DNA polymerase epsilon catalytic subunit A C-terminal" evidence="21">
    <location>
        <begin position="1525"/>
        <end position="1918"/>
    </location>
</feature>
<dbReference type="InterPro" id="IPR023211">
    <property type="entry name" value="DNA_pol_palm_dom_sf"/>
</dbReference>
<dbReference type="InterPro" id="IPR006133">
    <property type="entry name" value="DNA-dir_DNA_pol_B_exonuc"/>
</dbReference>
<comment type="subunit">
    <text evidence="18">Heterotetramer. Consists of 4 subunits: POL2, DPB2, DPB3 and DPB4.</text>
</comment>
<dbReference type="CDD" id="cd05779">
    <property type="entry name" value="DNA_polB_epsilon_exo"/>
    <property type="match status" value="1"/>
</dbReference>
<dbReference type="SMART" id="SM01159">
    <property type="entry name" value="DUF1744"/>
    <property type="match status" value="1"/>
</dbReference>
<evidence type="ECO:0000256" key="13">
    <source>
        <dbReference type="ARBA" id="ARBA00023014"/>
    </source>
</evidence>
<evidence type="ECO:0000256" key="2">
    <source>
        <dbReference type="ARBA" id="ARBA00004123"/>
    </source>
</evidence>
<evidence type="ECO:0000256" key="3">
    <source>
        <dbReference type="ARBA" id="ARBA00005755"/>
    </source>
</evidence>
<dbReference type="PANTHER" id="PTHR10670:SF0">
    <property type="entry name" value="DNA POLYMERASE EPSILON CATALYTIC SUBUNIT A"/>
    <property type="match status" value="1"/>
</dbReference>
<reference evidence="22 23" key="1">
    <citation type="journal article" date="2019" name="New Phytol.">
        <title>Comparative genomics reveals unique wood-decay strategies and fruiting body development in the Schizophyllaceae.</title>
        <authorList>
            <person name="Almasi E."/>
            <person name="Sahu N."/>
            <person name="Krizsan K."/>
            <person name="Balint B."/>
            <person name="Kovacs G.M."/>
            <person name="Kiss B."/>
            <person name="Cseklye J."/>
            <person name="Drula E."/>
            <person name="Henrissat B."/>
            <person name="Nagy I."/>
            <person name="Chovatia M."/>
            <person name="Adam C."/>
            <person name="LaButti K."/>
            <person name="Lipzen A."/>
            <person name="Riley R."/>
            <person name="Grigoriev I.V."/>
            <person name="Nagy L.G."/>
        </authorList>
    </citation>
    <scope>NUCLEOTIDE SEQUENCE [LARGE SCALE GENOMIC DNA]</scope>
    <source>
        <strain evidence="22 23">NL-1724</strain>
    </source>
</reference>
<dbReference type="GO" id="GO:0003677">
    <property type="term" value="F:DNA binding"/>
    <property type="evidence" value="ECO:0007669"/>
    <property type="project" value="UniProtKB-KW"/>
</dbReference>
<dbReference type="Pfam" id="PF22912">
    <property type="entry name" value="zf-DPOE"/>
    <property type="match status" value="1"/>
</dbReference>
<dbReference type="OrthoDB" id="10060449at2759"/>
<keyword evidence="15 19" id="KW-0539">Nucleus</keyword>
<organism evidence="22 23">
    <name type="scientific">Schizophyllum amplum</name>
    <dbReference type="NCBI Taxonomy" id="97359"/>
    <lineage>
        <taxon>Eukaryota</taxon>
        <taxon>Fungi</taxon>
        <taxon>Dikarya</taxon>
        <taxon>Basidiomycota</taxon>
        <taxon>Agaricomycotina</taxon>
        <taxon>Agaricomycetes</taxon>
        <taxon>Agaricomycetidae</taxon>
        <taxon>Agaricales</taxon>
        <taxon>Schizophyllaceae</taxon>
        <taxon>Schizophyllum</taxon>
    </lineage>
</organism>
<evidence type="ECO:0000256" key="19">
    <source>
        <dbReference type="RuleBase" id="RU365029"/>
    </source>
</evidence>
<dbReference type="GO" id="GO:0000278">
    <property type="term" value="P:mitotic cell cycle"/>
    <property type="evidence" value="ECO:0007669"/>
    <property type="project" value="TreeGrafter"/>
</dbReference>
<comment type="catalytic activity">
    <reaction evidence="16 19">
        <text>DNA(n) + a 2'-deoxyribonucleoside 5'-triphosphate = DNA(n+1) + diphosphate</text>
        <dbReference type="Rhea" id="RHEA:22508"/>
        <dbReference type="Rhea" id="RHEA-COMP:17339"/>
        <dbReference type="Rhea" id="RHEA-COMP:17340"/>
        <dbReference type="ChEBI" id="CHEBI:33019"/>
        <dbReference type="ChEBI" id="CHEBI:61560"/>
        <dbReference type="ChEBI" id="CHEBI:173112"/>
        <dbReference type="EC" id="2.7.7.7"/>
    </reaction>
</comment>
<dbReference type="Pfam" id="PF22634">
    <property type="entry name" value="POL2_thumb"/>
    <property type="match status" value="1"/>
</dbReference>
<dbReference type="PANTHER" id="PTHR10670">
    <property type="entry name" value="DNA POLYMERASE EPSILON CATALYTIC SUBUNIT A"/>
    <property type="match status" value="1"/>
</dbReference>
<dbReference type="FunFam" id="3.30.420.10:FF:000010">
    <property type="entry name" value="DNA polymerase epsilon catalytic subunit"/>
    <property type="match status" value="1"/>
</dbReference>
<proteinExistence type="inferred from homology"/>
<dbReference type="InterPro" id="IPR029703">
    <property type="entry name" value="POL2"/>
</dbReference>
<dbReference type="InterPro" id="IPR043502">
    <property type="entry name" value="DNA/RNA_pol_sf"/>
</dbReference>
<comment type="cofactor">
    <cofactor evidence="1 19">
        <name>[4Fe-4S] cluster</name>
        <dbReference type="ChEBI" id="CHEBI:49883"/>
    </cofactor>
</comment>
<dbReference type="Pfam" id="PF03104">
    <property type="entry name" value="DNA_pol_B_exo1"/>
    <property type="match status" value="1"/>
</dbReference>
<keyword evidence="5 19" id="KW-0808">Transferase</keyword>
<evidence type="ECO:0000313" key="23">
    <source>
        <dbReference type="Proteomes" id="UP000320762"/>
    </source>
</evidence>
<dbReference type="SUPFAM" id="SSF53098">
    <property type="entry name" value="Ribonuclease H-like"/>
    <property type="match status" value="1"/>
</dbReference>
<evidence type="ECO:0000256" key="18">
    <source>
        <dbReference type="ARBA" id="ARBA00065544"/>
    </source>
</evidence>
<evidence type="ECO:0000256" key="14">
    <source>
        <dbReference type="ARBA" id="ARBA00023125"/>
    </source>
</evidence>
<dbReference type="GO" id="GO:0045004">
    <property type="term" value="P:DNA replication proofreading"/>
    <property type="evidence" value="ECO:0007669"/>
    <property type="project" value="TreeGrafter"/>
</dbReference>
<keyword evidence="14 19" id="KW-0238">DNA-binding</keyword>
<dbReference type="InterPro" id="IPR054475">
    <property type="entry name" value="Znf-DPOE"/>
</dbReference>
<evidence type="ECO:0000256" key="20">
    <source>
        <dbReference type="SAM" id="MobiDB-lite"/>
    </source>
</evidence>
<keyword evidence="12 19" id="KW-0408">Iron</keyword>
<accession>A0A550C3S3</accession>
<dbReference type="InterPro" id="IPR042087">
    <property type="entry name" value="DNA_pol_B_thumb"/>
</dbReference>
<dbReference type="GO" id="GO:0006287">
    <property type="term" value="P:base-excision repair, gap-filling"/>
    <property type="evidence" value="ECO:0007669"/>
    <property type="project" value="TreeGrafter"/>
</dbReference>
<dbReference type="Gene3D" id="3.30.420.10">
    <property type="entry name" value="Ribonuclease H-like superfamily/Ribonuclease H"/>
    <property type="match status" value="1"/>
</dbReference>
<evidence type="ECO:0000256" key="8">
    <source>
        <dbReference type="ARBA" id="ARBA00022723"/>
    </source>
</evidence>